<organism evidence="7 8">
    <name type="scientific">Deinococcus rhizophilus</name>
    <dbReference type="NCBI Taxonomy" id="3049544"/>
    <lineage>
        <taxon>Bacteria</taxon>
        <taxon>Thermotogati</taxon>
        <taxon>Deinococcota</taxon>
        <taxon>Deinococci</taxon>
        <taxon>Deinococcales</taxon>
        <taxon>Deinococcaceae</taxon>
        <taxon>Deinococcus</taxon>
    </lineage>
</organism>
<name>A0ABT7JDD0_9DEIO</name>
<evidence type="ECO:0000256" key="1">
    <source>
        <dbReference type="ARBA" id="ARBA00022617"/>
    </source>
</evidence>
<evidence type="ECO:0000256" key="5">
    <source>
        <dbReference type="SAM" id="MobiDB-lite"/>
    </source>
</evidence>
<keyword evidence="1 4" id="KW-0349">Heme</keyword>
<evidence type="ECO:0000259" key="6">
    <source>
        <dbReference type="PROSITE" id="PS51007"/>
    </source>
</evidence>
<dbReference type="EMBL" id="JASNGB010000010">
    <property type="protein sequence ID" value="MDL2343042.1"/>
    <property type="molecule type" value="Genomic_DNA"/>
</dbReference>
<accession>A0ABT7JDD0</accession>
<dbReference type="SUPFAM" id="SSF46626">
    <property type="entry name" value="Cytochrome c"/>
    <property type="match status" value="1"/>
</dbReference>
<evidence type="ECO:0000256" key="2">
    <source>
        <dbReference type="ARBA" id="ARBA00022723"/>
    </source>
</evidence>
<dbReference type="PROSITE" id="PS51007">
    <property type="entry name" value="CYTC"/>
    <property type="match status" value="1"/>
</dbReference>
<feature type="compositionally biased region" description="Low complexity" evidence="5">
    <location>
        <begin position="65"/>
        <end position="82"/>
    </location>
</feature>
<keyword evidence="2 4" id="KW-0479">Metal-binding</keyword>
<feature type="domain" description="Cytochrome c" evidence="6">
    <location>
        <begin position="82"/>
        <end position="168"/>
    </location>
</feature>
<reference evidence="7 8" key="1">
    <citation type="submission" date="2023-05" db="EMBL/GenBank/DDBJ databases">
        <authorList>
            <person name="Gao F."/>
        </authorList>
    </citation>
    <scope>NUCLEOTIDE SEQUENCE [LARGE SCALE GENOMIC DNA]</scope>
    <source>
        <strain evidence="7 8">MIMF12</strain>
    </source>
</reference>
<evidence type="ECO:0000256" key="4">
    <source>
        <dbReference type="PROSITE-ProRule" id="PRU00433"/>
    </source>
</evidence>
<proteinExistence type="predicted"/>
<protein>
    <recommendedName>
        <fullName evidence="6">Cytochrome c domain-containing protein</fullName>
    </recommendedName>
</protein>
<gene>
    <name evidence="7" type="ORF">QOL99_02640</name>
</gene>
<evidence type="ECO:0000313" key="8">
    <source>
        <dbReference type="Proteomes" id="UP001302059"/>
    </source>
</evidence>
<feature type="region of interest" description="Disordered" evidence="5">
    <location>
        <begin position="29"/>
        <end position="84"/>
    </location>
</feature>
<sequence length="170" mass="17041">MRNNIAIFAVTFLMALGGGLLVFGRDDTPEASPVASEATTAQSPASPGAPDAGEHAETVQDMAQEAAPAVGASEGSGAASPAQTGANTEIFAAKGCVGCHSVNALDVSGGSTGPDLSQAFVNVPDKHGKELGDFLKEPTSAVMSSVISASPLSDEERETIVNALRVASEQ</sequence>
<dbReference type="InterPro" id="IPR036909">
    <property type="entry name" value="Cyt_c-like_dom_sf"/>
</dbReference>
<dbReference type="Gene3D" id="1.10.760.10">
    <property type="entry name" value="Cytochrome c-like domain"/>
    <property type="match status" value="1"/>
</dbReference>
<evidence type="ECO:0000256" key="3">
    <source>
        <dbReference type="ARBA" id="ARBA00023004"/>
    </source>
</evidence>
<dbReference type="RefSeq" id="WP_285521063.1">
    <property type="nucleotide sequence ID" value="NZ_JASNGB010000010.1"/>
</dbReference>
<keyword evidence="3 4" id="KW-0408">Iron</keyword>
<comment type="caution">
    <text evidence="7">The sequence shown here is derived from an EMBL/GenBank/DDBJ whole genome shotgun (WGS) entry which is preliminary data.</text>
</comment>
<keyword evidence="8" id="KW-1185">Reference proteome</keyword>
<dbReference type="Proteomes" id="UP001302059">
    <property type="component" value="Unassembled WGS sequence"/>
</dbReference>
<dbReference type="InterPro" id="IPR009056">
    <property type="entry name" value="Cyt_c-like_dom"/>
</dbReference>
<evidence type="ECO:0000313" key="7">
    <source>
        <dbReference type="EMBL" id="MDL2343042.1"/>
    </source>
</evidence>